<gene>
    <name evidence="2" type="ORF">A244_33206</name>
</gene>
<dbReference type="EMBL" id="AOKG01002294">
    <property type="protein sequence ID" value="EPN36436.1"/>
    <property type="molecule type" value="Genomic_DNA"/>
</dbReference>
<evidence type="ECO:0000313" key="2">
    <source>
        <dbReference type="EMBL" id="EPN36436.1"/>
    </source>
</evidence>
<dbReference type="Proteomes" id="UP000015729">
    <property type="component" value="Unassembled WGS sequence"/>
</dbReference>
<evidence type="ECO:0000313" key="3">
    <source>
        <dbReference type="Proteomes" id="UP000015729"/>
    </source>
</evidence>
<protein>
    <submittedName>
        <fullName evidence="2">Uncharacterized protein</fullName>
    </submittedName>
</protein>
<feature type="region of interest" description="Disordered" evidence="1">
    <location>
        <begin position="46"/>
        <end position="65"/>
    </location>
</feature>
<evidence type="ECO:0000256" key="1">
    <source>
        <dbReference type="SAM" id="MobiDB-lite"/>
    </source>
</evidence>
<comment type="caution">
    <text evidence="2">The sequence shown here is derived from an EMBL/GenBank/DDBJ whole genome shotgun (WGS) entry which is preliminary data.</text>
</comment>
<name>S6UDC0_PSESF</name>
<dbReference type="AlphaFoldDB" id="S6UDC0"/>
<sequence>MPLALARLLSAPLPGVDAGQNHQHRATMTNRINTLINQRRDLREPDDCMNKSTITGGGFFQKAEQ</sequence>
<accession>S6UDC0</accession>
<organism evidence="2 3">
    <name type="scientific">Pseudomonas syringae pv. actinidiae ICMP 18807</name>
    <dbReference type="NCBI Taxonomy" id="1194404"/>
    <lineage>
        <taxon>Bacteria</taxon>
        <taxon>Pseudomonadati</taxon>
        <taxon>Pseudomonadota</taxon>
        <taxon>Gammaproteobacteria</taxon>
        <taxon>Pseudomonadales</taxon>
        <taxon>Pseudomonadaceae</taxon>
        <taxon>Pseudomonas</taxon>
        <taxon>Pseudomonas syringae</taxon>
    </lineage>
</organism>
<proteinExistence type="predicted"/>
<reference evidence="2 3" key="1">
    <citation type="journal article" date="2013" name="PLoS Pathog.">
        <title>Genomic analysis of the Kiwifruit pathogen Pseudomonas syringae pv. actinidiae provides insight into the origins of an emergent plant disease.</title>
        <authorList>
            <person name="McCann H.C."/>
            <person name="Rikkerink E.H."/>
            <person name="Bertels F."/>
            <person name="Fiers M."/>
            <person name="Lu A."/>
            <person name="Rees-George J."/>
            <person name="Andersen M.T."/>
            <person name="Gleave A.P."/>
            <person name="Haubold B."/>
            <person name="Wohlers M.W."/>
            <person name="Guttman D.S."/>
            <person name="Wang P.W."/>
            <person name="Straub C."/>
            <person name="Vanneste J.L."/>
            <person name="Rainey P.B."/>
            <person name="Templeton M.D."/>
        </authorList>
    </citation>
    <scope>NUCLEOTIDE SEQUENCE [LARGE SCALE GENOMIC DNA]</scope>
    <source>
        <strain evidence="2 3">ICMP 18807</strain>
    </source>
</reference>